<organism evidence="2 3">
    <name type="scientific">Gemmobacter fulvus</name>
    <dbReference type="NCBI Taxonomy" id="2840474"/>
    <lineage>
        <taxon>Bacteria</taxon>
        <taxon>Pseudomonadati</taxon>
        <taxon>Pseudomonadota</taxon>
        <taxon>Alphaproteobacteria</taxon>
        <taxon>Rhodobacterales</taxon>
        <taxon>Paracoccaceae</taxon>
        <taxon>Gemmobacter</taxon>
    </lineage>
</organism>
<protein>
    <submittedName>
        <fullName evidence="2">Sugar transporter</fullName>
    </submittedName>
</protein>
<dbReference type="AlphaFoldDB" id="A0A975PC32"/>
<dbReference type="GO" id="GO:0005886">
    <property type="term" value="C:plasma membrane"/>
    <property type="evidence" value="ECO:0007669"/>
    <property type="project" value="TreeGrafter"/>
</dbReference>
<accession>A0A975PC32</accession>
<dbReference type="KEGG" id="gfu:KM031_21955"/>
<dbReference type="EMBL" id="CP076366">
    <property type="protein sequence ID" value="QWK93237.1"/>
    <property type="molecule type" value="Genomic_DNA"/>
</dbReference>
<sequence length="370" mass="41477">MHPRHHGLMISFALMVLVPVILAMVYLWTVSADQYASTVGFTVRREEGGSASAELLGGLAQFAGSTGSSETDILYEFIQSQEIVASIDERIGLTDLYAEHWPGDPLFSLWPDASIEDLQWYWKRMVRISYDQSSHLIELRVLAFEAEDAQRIAGEIVASSQRMINDLNTQAREDVMRYANEDLDAAVARLKAAREALSRFRTRTQIVDPAADIQGRMGVLNNLQQQLAEALIEYDIVLGTTNEGDPRRVQSARRIEVIRDRIAAERQTFATSDDVGIAGENYPTLIAEFESLTVDMQFAEETYRAALAGVDVARAKASRQTLYLAPYINPTLPQTAEFPQRFVLAGLIALFLGMAWAIMTLVYYSIRDRR</sequence>
<dbReference type="InterPro" id="IPR050445">
    <property type="entry name" value="Bact_polysacc_biosynth/exp"/>
</dbReference>
<proteinExistence type="predicted"/>
<keyword evidence="2" id="KW-0813">Transport</keyword>
<name>A0A975PC32_9RHOB</name>
<geneLocation type="plasmid" evidence="2 3">
    <name>p5</name>
</geneLocation>
<evidence type="ECO:0000313" key="2">
    <source>
        <dbReference type="EMBL" id="QWK93237.1"/>
    </source>
</evidence>
<dbReference type="Proteomes" id="UP000679352">
    <property type="component" value="Plasmid p5"/>
</dbReference>
<evidence type="ECO:0000256" key="1">
    <source>
        <dbReference type="SAM" id="Phobius"/>
    </source>
</evidence>
<keyword evidence="1" id="KW-1133">Transmembrane helix</keyword>
<keyword evidence="3" id="KW-1185">Reference proteome</keyword>
<dbReference type="PANTHER" id="PTHR32309:SF13">
    <property type="entry name" value="FERRIC ENTEROBACTIN TRANSPORT PROTEIN FEPE"/>
    <property type="match status" value="1"/>
</dbReference>
<feature type="transmembrane region" description="Helical" evidence="1">
    <location>
        <begin position="342"/>
        <end position="366"/>
    </location>
</feature>
<dbReference type="GO" id="GO:0004713">
    <property type="term" value="F:protein tyrosine kinase activity"/>
    <property type="evidence" value="ECO:0007669"/>
    <property type="project" value="TreeGrafter"/>
</dbReference>
<reference evidence="2" key="1">
    <citation type="submission" date="2021-06" db="EMBL/GenBank/DDBJ databases">
        <authorList>
            <person name="Lee C.-S."/>
            <person name="Jin L."/>
        </authorList>
    </citation>
    <scope>NUCLEOTIDE SEQUENCE</scope>
    <source>
        <strain evidence="2">Con5</strain>
        <plasmid evidence="2">p5</plasmid>
    </source>
</reference>
<evidence type="ECO:0000313" key="3">
    <source>
        <dbReference type="Proteomes" id="UP000679352"/>
    </source>
</evidence>
<feature type="transmembrane region" description="Helical" evidence="1">
    <location>
        <begin position="7"/>
        <end position="28"/>
    </location>
</feature>
<dbReference type="PANTHER" id="PTHR32309">
    <property type="entry name" value="TYROSINE-PROTEIN KINASE"/>
    <property type="match status" value="1"/>
</dbReference>
<keyword evidence="1" id="KW-0812">Transmembrane</keyword>
<keyword evidence="1" id="KW-0472">Membrane</keyword>
<gene>
    <name evidence="2" type="ORF">KM031_21955</name>
</gene>
<keyword evidence="2" id="KW-0762">Sugar transport</keyword>
<keyword evidence="2" id="KW-0614">Plasmid</keyword>